<accession>A0AAD2FEY7</accession>
<proteinExistence type="predicted"/>
<organism evidence="2 3">
    <name type="scientific">Cylindrotheca closterium</name>
    <dbReference type="NCBI Taxonomy" id="2856"/>
    <lineage>
        <taxon>Eukaryota</taxon>
        <taxon>Sar</taxon>
        <taxon>Stramenopiles</taxon>
        <taxon>Ochrophyta</taxon>
        <taxon>Bacillariophyta</taxon>
        <taxon>Bacillariophyceae</taxon>
        <taxon>Bacillariophycidae</taxon>
        <taxon>Bacillariales</taxon>
        <taxon>Bacillariaceae</taxon>
        <taxon>Cylindrotheca</taxon>
    </lineage>
</organism>
<evidence type="ECO:0000313" key="2">
    <source>
        <dbReference type="EMBL" id="CAJ1890912.1"/>
    </source>
</evidence>
<feature type="transmembrane region" description="Helical" evidence="1">
    <location>
        <begin position="47"/>
        <end position="66"/>
    </location>
</feature>
<keyword evidence="3" id="KW-1185">Reference proteome</keyword>
<protein>
    <submittedName>
        <fullName evidence="2">Uncharacterized protein</fullName>
    </submittedName>
</protein>
<sequence length="385" mass="42213">MGKRTIASPPPPIPRLPFMPSNMVEVILPSHKQQNNRSAIDQLRSCYLKYSSLVSLMVILVIFLLLDWPKSSRHTLTVQTESYSKIAIPIHEVIDEIDVLWAAPTKRESNKSSPCGILFVAHGCNHAHTDWFVKCPQGCLGLPEEVAIVDLALERNLVVVAVSSENRDFKCWLPEVDGPRVASVLQKISEKYAPASSLLPIWAFGASSGGALVSVLGNYIKLQGYLSQIMARPPEQTIPESCIVYLTMEHDSMTRSMAKQILASRITDGRNAQHIRLPPLAISSPDFFSKRIGSVSNSNSESMVQSLQQGGFLDSQGYLKDDPRGSDWRSAVQPFAESDTLMADQSAISEVMNAAYSMHEMSREGVAKGLDFCMSVLPSSSSACG</sequence>
<reference evidence="2" key="1">
    <citation type="submission" date="2023-08" db="EMBL/GenBank/DDBJ databases">
        <authorList>
            <person name="Audoor S."/>
            <person name="Bilcke G."/>
        </authorList>
    </citation>
    <scope>NUCLEOTIDE SEQUENCE</scope>
</reference>
<name>A0AAD2FEY7_9STRA</name>
<dbReference type="EMBL" id="CAKOGP040000001">
    <property type="protein sequence ID" value="CAJ1890912.1"/>
    <property type="molecule type" value="Genomic_DNA"/>
</dbReference>
<dbReference type="PANTHER" id="PTHR35128">
    <property type="entry name" value="SECRETION-REGULATING GUANINE NUCLEOTIDE EXCHANGE FACTOR"/>
    <property type="match status" value="1"/>
</dbReference>
<keyword evidence="1" id="KW-0812">Transmembrane</keyword>
<evidence type="ECO:0000256" key="1">
    <source>
        <dbReference type="SAM" id="Phobius"/>
    </source>
</evidence>
<dbReference type="AlphaFoldDB" id="A0AAD2FEY7"/>
<keyword evidence="1" id="KW-1133">Transmembrane helix</keyword>
<comment type="caution">
    <text evidence="2">The sequence shown here is derived from an EMBL/GenBank/DDBJ whole genome shotgun (WGS) entry which is preliminary data.</text>
</comment>
<evidence type="ECO:0000313" key="3">
    <source>
        <dbReference type="Proteomes" id="UP001295423"/>
    </source>
</evidence>
<gene>
    <name evidence="2" type="ORF">CYCCA115_LOCUS58</name>
</gene>
<dbReference type="PANTHER" id="PTHR35128:SF1">
    <property type="entry name" value="SECRETION-REGULATING GUANINE NUCLEOTIDE EXCHANGE FACTOR"/>
    <property type="match status" value="1"/>
</dbReference>
<keyword evidence="1" id="KW-0472">Membrane</keyword>
<dbReference type="Proteomes" id="UP001295423">
    <property type="component" value="Unassembled WGS sequence"/>
</dbReference>